<dbReference type="InterPro" id="IPR037523">
    <property type="entry name" value="VOC_core"/>
</dbReference>
<dbReference type="Proteomes" id="UP000327011">
    <property type="component" value="Unassembled WGS sequence"/>
</dbReference>
<comment type="caution">
    <text evidence="4">The sequence shown here is derived from an EMBL/GenBank/DDBJ whole genome shotgun (WGS) entry which is preliminary data.</text>
</comment>
<dbReference type="GO" id="GO:0046872">
    <property type="term" value="F:metal ion binding"/>
    <property type="evidence" value="ECO:0007669"/>
    <property type="project" value="UniProtKB-KW"/>
</dbReference>
<feature type="domain" description="VOC" evidence="3">
    <location>
        <begin position="181"/>
        <end position="303"/>
    </location>
</feature>
<dbReference type="AlphaFoldDB" id="A0A5J5K9M7"/>
<dbReference type="InterPro" id="IPR004360">
    <property type="entry name" value="Glyas_Fos-R_dOase_dom"/>
</dbReference>
<evidence type="ECO:0000256" key="2">
    <source>
        <dbReference type="SAM" id="MobiDB-lite"/>
    </source>
</evidence>
<gene>
    <name evidence="4" type="ORF">F5972_02430</name>
</gene>
<name>A0A5J5K9M7_9ACTN</name>
<dbReference type="InterPro" id="IPR029068">
    <property type="entry name" value="Glyas_Bleomycin-R_OHBP_Dase"/>
</dbReference>
<feature type="compositionally biased region" description="Gly residues" evidence="2">
    <location>
        <begin position="13"/>
        <end position="22"/>
    </location>
</feature>
<dbReference type="PANTHER" id="PTHR43048">
    <property type="entry name" value="METHYLMALONYL-COA EPIMERASE"/>
    <property type="match status" value="1"/>
</dbReference>
<dbReference type="PROSITE" id="PS51819">
    <property type="entry name" value="VOC"/>
    <property type="match status" value="2"/>
</dbReference>
<dbReference type="GO" id="GO:0004493">
    <property type="term" value="F:methylmalonyl-CoA epimerase activity"/>
    <property type="evidence" value="ECO:0007669"/>
    <property type="project" value="TreeGrafter"/>
</dbReference>
<dbReference type="EMBL" id="VYTZ01000001">
    <property type="protein sequence ID" value="KAA9381701.1"/>
    <property type="molecule type" value="Genomic_DNA"/>
</dbReference>
<keyword evidence="1" id="KW-0479">Metal-binding</keyword>
<dbReference type="InterPro" id="IPR051785">
    <property type="entry name" value="MMCE/EMCE_epimerase"/>
</dbReference>
<evidence type="ECO:0000313" key="5">
    <source>
        <dbReference type="Proteomes" id="UP000327011"/>
    </source>
</evidence>
<dbReference type="PANTHER" id="PTHR43048:SF3">
    <property type="entry name" value="METHYLMALONYL-COA EPIMERASE, MITOCHONDRIAL"/>
    <property type="match status" value="1"/>
</dbReference>
<dbReference type="SUPFAM" id="SSF54593">
    <property type="entry name" value="Glyoxalase/Bleomycin resistance protein/Dihydroxybiphenyl dioxygenase"/>
    <property type="match status" value="2"/>
</dbReference>
<feature type="domain" description="VOC" evidence="3">
    <location>
        <begin position="30"/>
        <end position="151"/>
    </location>
</feature>
<dbReference type="Gene3D" id="3.10.180.10">
    <property type="entry name" value="2,3-Dihydroxybiphenyl 1,2-Dioxygenase, domain 1"/>
    <property type="match status" value="2"/>
</dbReference>
<organism evidence="4 5">
    <name type="scientific">Microbispora cellulosiformans</name>
    <dbReference type="NCBI Taxonomy" id="2614688"/>
    <lineage>
        <taxon>Bacteria</taxon>
        <taxon>Bacillati</taxon>
        <taxon>Actinomycetota</taxon>
        <taxon>Actinomycetes</taxon>
        <taxon>Streptosporangiales</taxon>
        <taxon>Streptosporangiaceae</taxon>
        <taxon>Microbispora</taxon>
    </lineage>
</organism>
<evidence type="ECO:0000313" key="4">
    <source>
        <dbReference type="EMBL" id="KAA9381701.1"/>
    </source>
</evidence>
<accession>A0A5J5K9M7</accession>
<dbReference type="GO" id="GO:0046491">
    <property type="term" value="P:L-methylmalonyl-CoA metabolic process"/>
    <property type="evidence" value="ECO:0007669"/>
    <property type="project" value="TreeGrafter"/>
</dbReference>
<proteinExistence type="predicted"/>
<protein>
    <submittedName>
        <fullName evidence="4">VOC family protein</fullName>
    </submittedName>
</protein>
<reference evidence="4 5" key="1">
    <citation type="submission" date="2019-09" db="EMBL/GenBank/DDBJ databases">
        <title>Screening of Novel Bioactive Compounds from Soil-Associated.</title>
        <authorList>
            <person name="Gong X."/>
        </authorList>
    </citation>
    <scope>NUCLEOTIDE SEQUENCE [LARGE SCALE GENOMIC DNA]</scope>
    <source>
        <strain evidence="4 5">Gxj-6</strain>
    </source>
</reference>
<sequence>MGKSPVRRHEGFVTGGAGAGRDGGGHVSRDIRHVEIGVADLARSLDFYRSLLDLAEVEGPAGGAGVAWLTAGPVLLKLVETGDGDLGGWVNDDLQRGIRHIGFKVGDVDLRAERVRDAGVPFTLPPLDAVGGVRIAFFQDPDGTHLEITDNYLRYHRVASPELAERERLATLSRPRTAPPVFDHVAVTSGGLDAALAFYRDTLGYEVIGQITLDDDPRGFLITYLLAGPAVLEVFTFTSATTPSPWAAAPAVGPGRRGFRHVAVAVDDPEKEAGRLVASGARVAADGLLVDPDGVPLALTGPV</sequence>
<evidence type="ECO:0000256" key="1">
    <source>
        <dbReference type="ARBA" id="ARBA00022723"/>
    </source>
</evidence>
<feature type="region of interest" description="Disordered" evidence="2">
    <location>
        <begin position="1"/>
        <end position="25"/>
    </location>
</feature>
<evidence type="ECO:0000259" key="3">
    <source>
        <dbReference type="PROSITE" id="PS51819"/>
    </source>
</evidence>
<dbReference type="Pfam" id="PF00903">
    <property type="entry name" value="Glyoxalase"/>
    <property type="match status" value="2"/>
</dbReference>
<keyword evidence="5" id="KW-1185">Reference proteome</keyword>